<protein>
    <submittedName>
        <fullName evidence="2">Uncharacterized protein</fullName>
    </submittedName>
</protein>
<gene>
    <name evidence="2" type="ORF">B296_00017973</name>
</gene>
<evidence type="ECO:0000313" key="3">
    <source>
        <dbReference type="Proteomes" id="UP000287651"/>
    </source>
</evidence>
<dbReference type="EMBL" id="AMZH03001347">
    <property type="protein sequence ID" value="RRT79645.1"/>
    <property type="molecule type" value="Genomic_DNA"/>
</dbReference>
<sequence length="154" mass="17523">MGLSVVCTPECPAMDHKYDFHMLPPWWTDADGEVEDHLLCSLRFGEWRNGENEKRQVRLSESELCIGAPLTPREEVRMVVTIFLSRVECNCTGKSCCDSLLALFLSRVLQEGAETIKLCLLVETGKSKSKSNSNREIPRSRDLQQVSYRSLDQK</sequence>
<name>A0A427ATX2_ENSVE</name>
<evidence type="ECO:0000313" key="2">
    <source>
        <dbReference type="EMBL" id="RRT79645.1"/>
    </source>
</evidence>
<proteinExistence type="predicted"/>
<accession>A0A427ATX2</accession>
<comment type="caution">
    <text evidence="2">The sequence shown here is derived from an EMBL/GenBank/DDBJ whole genome shotgun (WGS) entry which is preliminary data.</text>
</comment>
<dbReference type="AlphaFoldDB" id="A0A427ATX2"/>
<evidence type="ECO:0000256" key="1">
    <source>
        <dbReference type="SAM" id="MobiDB-lite"/>
    </source>
</evidence>
<dbReference type="Proteomes" id="UP000287651">
    <property type="component" value="Unassembled WGS sequence"/>
</dbReference>
<feature type="compositionally biased region" description="Polar residues" evidence="1">
    <location>
        <begin position="143"/>
        <end position="154"/>
    </location>
</feature>
<feature type="region of interest" description="Disordered" evidence="1">
    <location>
        <begin position="128"/>
        <end position="154"/>
    </location>
</feature>
<reference evidence="2 3" key="1">
    <citation type="journal article" date="2014" name="Agronomy (Basel)">
        <title>A Draft Genome Sequence for Ensete ventricosum, the Drought-Tolerant Tree Against Hunger.</title>
        <authorList>
            <person name="Harrison J."/>
            <person name="Moore K.A."/>
            <person name="Paszkiewicz K."/>
            <person name="Jones T."/>
            <person name="Grant M."/>
            <person name="Ambacheew D."/>
            <person name="Muzemil S."/>
            <person name="Studholme D.J."/>
        </authorList>
    </citation>
    <scope>NUCLEOTIDE SEQUENCE [LARGE SCALE GENOMIC DNA]</scope>
</reference>
<organism evidence="2 3">
    <name type="scientific">Ensete ventricosum</name>
    <name type="common">Abyssinian banana</name>
    <name type="synonym">Musa ensete</name>
    <dbReference type="NCBI Taxonomy" id="4639"/>
    <lineage>
        <taxon>Eukaryota</taxon>
        <taxon>Viridiplantae</taxon>
        <taxon>Streptophyta</taxon>
        <taxon>Embryophyta</taxon>
        <taxon>Tracheophyta</taxon>
        <taxon>Spermatophyta</taxon>
        <taxon>Magnoliopsida</taxon>
        <taxon>Liliopsida</taxon>
        <taxon>Zingiberales</taxon>
        <taxon>Musaceae</taxon>
        <taxon>Ensete</taxon>
    </lineage>
</organism>